<keyword evidence="4" id="KW-0175">Coiled coil</keyword>
<gene>
    <name evidence="10" type="ORF">R5W23_003390</name>
</gene>
<evidence type="ECO:0000256" key="4">
    <source>
        <dbReference type="SAM" id="Coils"/>
    </source>
</evidence>
<dbReference type="Gene3D" id="6.10.340.10">
    <property type="match status" value="1"/>
</dbReference>
<evidence type="ECO:0000256" key="3">
    <source>
        <dbReference type="PROSITE-ProRule" id="PRU00284"/>
    </source>
</evidence>
<feature type="coiled-coil region" evidence="4">
    <location>
        <begin position="268"/>
        <end position="306"/>
    </location>
</feature>
<sequence>MIDSMLPVLWKVRLGPRLVCGFLLVAGACAFLAYQSMDALGALRECQTNANSNLVPSALALDKVRSGLLTVQRLERSAVIFGRRGDDRITSQIRGTHEQARREIDEGTKTYTALSMTEKEAAMWKAFEAKLSEWKRHNEEIWAQIERREFEKAEDAMSRETAPMLELNTALTGVMDTQLAISKDEDARATKVFEQGRRTMWTVSIGAVIAAAGLGLLLTASVVRPLTQTVSILEGVSKGDLSRKMEIQSTDEMAQLGTALNVAIDGLVVSREAERVQAEREKERIAQEARAVTERAEKEAAAVADRAEKAAAVVAELQRKMDAIQAGVDALAAGDFTVTIPDLGNDNVGRMAQSLNAAVVNVRTALEGVRDVSEQLADASGQLSSASEEISSGAQEQASSLEETASALQEITATVKQSADNAQQARQLASGSKEVAERGGQVVSGAVEAMSEINGSSKKIAEIITTIDEIAFQTNLLALNAAVEAARAGEQGRGFAVVASEVRNLAQRSATAAKEIKGLIQDSVKKVDAGTELVNRSGDTLAEIVTSVKRVTDIVTEMAAASREQSTGIEQVNKAVSQMDTVTQRNASQTEEMSATAQALTDQAGQLRDLVARFKLGHGNAAPAAARPAKRLGPKPRPAVAKALKRSSNGNGNGHGGGHELDSADGGFSDF</sequence>
<dbReference type="PROSITE" id="PS50885">
    <property type="entry name" value="HAMP"/>
    <property type="match status" value="2"/>
</dbReference>
<evidence type="ECO:0000313" key="11">
    <source>
        <dbReference type="Proteomes" id="UP001272242"/>
    </source>
</evidence>
<dbReference type="CDD" id="cd11386">
    <property type="entry name" value="MCP_signal"/>
    <property type="match status" value="1"/>
</dbReference>
<feature type="domain" description="HAMP" evidence="9">
    <location>
        <begin position="315"/>
        <end position="367"/>
    </location>
</feature>
<keyword evidence="6" id="KW-0472">Membrane</keyword>
<name>A0ABU5F5E2_9BACT</name>
<dbReference type="CDD" id="cd06225">
    <property type="entry name" value="HAMP"/>
    <property type="match status" value="2"/>
</dbReference>
<keyword evidence="6" id="KW-0812">Transmembrane</keyword>
<dbReference type="InterPro" id="IPR000727">
    <property type="entry name" value="T_SNARE_dom"/>
</dbReference>
<dbReference type="SUPFAM" id="SSF158472">
    <property type="entry name" value="HAMP domain-like"/>
    <property type="match status" value="1"/>
</dbReference>
<keyword evidence="6" id="KW-1133">Transmembrane helix</keyword>
<feature type="region of interest" description="Disordered" evidence="5">
    <location>
        <begin position="380"/>
        <end position="403"/>
    </location>
</feature>
<feature type="domain" description="Methyl-accepting transducer" evidence="7">
    <location>
        <begin position="372"/>
        <end position="601"/>
    </location>
</feature>
<evidence type="ECO:0000313" key="10">
    <source>
        <dbReference type="EMBL" id="MDY3561960.1"/>
    </source>
</evidence>
<dbReference type="Pfam" id="PF12729">
    <property type="entry name" value="4HB_MCP_1"/>
    <property type="match status" value="1"/>
</dbReference>
<feature type="transmembrane region" description="Helical" evidence="6">
    <location>
        <begin position="14"/>
        <end position="34"/>
    </location>
</feature>
<evidence type="ECO:0000256" key="5">
    <source>
        <dbReference type="SAM" id="MobiDB-lite"/>
    </source>
</evidence>
<comment type="caution">
    <text evidence="10">The sequence shown here is derived from an EMBL/GenBank/DDBJ whole genome shotgun (WGS) entry which is preliminary data.</text>
</comment>
<feature type="compositionally biased region" description="Polar residues" evidence="5">
    <location>
        <begin position="381"/>
        <end position="403"/>
    </location>
</feature>
<dbReference type="PROSITE" id="PS50111">
    <property type="entry name" value="CHEMOTAXIS_TRANSDUC_2"/>
    <property type="match status" value="1"/>
</dbReference>
<protein>
    <submittedName>
        <fullName evidence="10">Methyl-accepting chemotaxis protein</fullName>
    </submittedName>
</protein>
<dbReference type="Proteomes" id="UP001272242">
    <property type="component" value="Unassembled WGS sequence"/>
</dbReference>
<feature type="domain" description="HAMP" evidence="9">
    <location>
        <begin position="220"/>
        <end position="272"/>
    </location>
</feature>
<dbReference type="InterPro" id="IPR004090">
    <property type="entry name" value="Chemotax_Me-accpt_rcpt"/>
</dbReference>
<dbReference type="Pfam" id="PF00015">
    <property type="entry name" value="MCPsignal"/>
    <property type="match status" value="1"/>
</dbReference>
<dbReference type="InterPro" id="IPR004089">
    <property type="entry name" value="MCPsignal_dom"/>
</dbReference>
<keyword evidence="11" id="KW-1185">Reference proteome</keyword>
<organism evidence="10 11">
    <name type="scientific">Gemmata algarum</name>
    <dbReference type="NCBI Taxonomy" id="2975278"/>
    <lineage>
        <taxon>Bacteria</taxon>
        <taxon>Pseudomonadati</taxon>
        <taxon>Planctomycetota</taxon>
        <taxon>Planctomycetia</taxon>
        <taxon>Gemmatales</taxon>
        <taxon>Gemmataceae</taxon>
        <taxon>Gemmata</taxon>
    </lineage>
</organism>
<feature type="region of interest" description="Disordered" evidence="5">
    <location>
        <begin position="620"/>
        <end position="671"/>
    </location>
</feature>
<dbReference type="Pfam" id="PF00672">
    <property type="entry name" value="HAMP"/>
    <property type="match status" value="2"/>
</dbReference>
<keyword evidence="3" id="KW-0807">Transducer</keyword>
<dbReference type="RefSeq" id="WP_320688300.1">
    <property type="nucleotide sequence ID" value="NZ_JAXBLV010000203.1"/>
</dbReference>
<dbReference type="InterPro" id="IPR003660">
    <property type="entry name" value="HAMP_dom"/>
</dbReference>
<dbReference type="Gene3D" id="1.10.287.950">
    <property type="entry name" value="Methyl-accepting chemotaxis protein"/>
    <property type="match status" value="1"/>
</dbReference>
<dbReference type="InterPro" id="IPR024478">
    <property type="entry name" value="HlyB_4HB_MCP"/>
</dbReference>
<evidence type="ECO:0000259" key="9">
    <source>
        <dbReference type="PROSITE" id="PS50885"/>
    </source>
</evidence>
<evidence type="ECO:0000256" key="2">
    <source>
        <dbReference type="ARBA" id="ARBA00029447"/>
    </source>
</evidence>
<dbReference type="EMBL" id="JAXBLV010000203">
    <property type="protein sequence ID" value="MDY3561960.1"/>
    <property type="molecule type" value="Genomic_DNA"/>
</dbReference>
<dbReference type="PRINTS" id="PR00260">
    <property type="entry name" value="CHEMTRNSDUCR"/>
</dbReference>
<dbReference type="SMART" id="SM00283">
    <property type="entry name" value="MA"/>
    <property type="match status" value="1"/>
</dbReference>
<evidence type="ECO:0000259" key="7">
    <source>
        <dbReference type="PROSITE" id="PS50111"/>
    </source>
</evidence>
<keyword evidence="1" id="KW-0488">Methylation</keyword>
<reference evidence="11" key="1">
    <citation type="journal article" date="2023" name="Mar. Drugs">
        <title>Gemmata algarum, a Novel Planctomycete Isolated from an Algal Mat, Displays Antimicrobial Activity.</title>
        <authorList>
            <person name="Kumar G."/>
            <person name="Kallscheuer N."/>
            <person name="Kashif M."/>
            <person name="Ahamad S."/>
            <person name="Jagadeeshwari U."/>
            <person name="Pannikurungottu S."/>
            <person name="Haufschild T."/>
            <person name="Kabuu M."/>
            <person name="Sasikala C."/>
            <person name="Jogler C."/>
            <person name="Ramana C."/>
        </authorList>
    </citation>
    <scope>NUCLEOTIDE SEQUENCE [LARGE SCALE GENOMIC DNA]</scope>
    <source>
        <strain evidence="11">JC673</strain>
    </source>
</reference>
<comment type="similarity">
    <text evidence="2">Belongs to the methyl-accepting chemotaxis (MCP) protein family.</text>
</comment>
<accession>A0ABU5F5E2</accession>
<feature type="domain" description="T-SNARE coiled-coil homology" evidence="8">
    <location>
        <begin position="531"/>
        <end position="593"/>
    </location>
</feature>
<dbReference type="SUPFAM" id="SSF58104">
    <property type="entry name" value="Methyl-accepting chemotaxis protein (MCP) signaling domain"/>
    <property type="match status" value="1"/>
</dbReference>
<feature type="transmembrane region" description="Helical" evidence="6">
    <location>
        <begin position="201"/>
        <end position="223"/>
    </location>
</feature>
<dbReference type="SMART" id="SM00304">
    <property type="entry name" value="HAMP"/>
    <property type="match status" value="2"/>
</dbReference>
<dbReference type="InterPro" id="IPR051310">
    <property type="entry name" value="MCP_chemotaxis"/>
</dbReference>
<dbReference type="PANTHER" id="PTHR43531">
    <property type="entry name" value="PROTEIN ICFG"/>
    <property type="match status" value="1"/>
</dbReference>
<evidence type="ECO:0000259" key="8">
    <source>
        <dbReference type="PROSITE" id="PS50192"/>
    </source>
</evidence>
<evidence type="ECO:0000256" key="6">
    <source>
        <dbReference type="SAM" id="Phobius"/>
    </source>
</evidence>
<dbReference type="PANTHER" id="PTHR43531:SF14">
    <property type="entry name" value="METHYL-ACCEPTING CHEMOTAXIS PROTEIN I-RELATED"/>
    <property type="match status" value="1"/>
</dbReference>
<proteinExistence type="inferred from homology"/>
<evidence type="ECO:0000256" key="1">
    <source>
        <dbReference type="ARBA" id="ARBA00022481"/>
    </source>
</evidence>
<dbReference type="PROSITE" id="PS50192">
    <property type="entry name" value="T_SNARE"/>
    <property type="match status" value="1"/>
</dbReference>